<name>A0ACC2V4K7_9TREE</name>
<gene>
    <name evidence="1" type="ORF">QFC20_007028</name>
</gene>
<dbReference type="EMBL" id="JASBWS010000146">
    <property type="protein sequence ID" value="KAJ9093942.1"/>
    <property type="molecule type" value="Genomic_DNA"/>
</dbReference>
<comment type="caution">
    <text evidence="1">The sequence shown here is derived from an EMBL/GenBank/DDBJ whole genome shotgun (WGS) entry which is preliminary data.</text>
</comment>
<accession>A0ACC2V4K7</accession>
<keyword evidence="2" id="KW-1185">Reference proteome</keyword>
<dbReference type="Proteomes" id="UP001230649">
    <property type="component" value="Unassembled WGS sequence"/>
</dbReference>
<protein>
    <submittedName>
        <fullName evidence="1">Uncharacterized protein</fullName>
    </submittedName>
</protein>
<reference evidence="1" key="1">
    <citation type="submission" date="2023-04" db="EMBL/GenBank/DDBJ databases">
        <title>Draft Genome sequencing of Naganishia species isolated from polar environments using Oxford Nanopore Technology.</title>
        <authorList>
            <person name="Leo P."/>
            <person name="Venkateswaran K."/>
        </authorList>
    </citation>
    <scope>NUCLEOTIDE SEQUENCE</scope>
    <source>
        <strain evidence="1">MNA-CCFEE 5262</strain>
    </source>
</reference>
<sequence>MDSGEVVTNGGGARKGGIQCWGHRGASAHLPENTLASYRAAILEGAEGIESDVHATTDGIVVMFHDPTLDRTTDGKGAIKEQAWVGNIEHVRTKKEPVQPIPTFQELIELIMEIDCKIQNDPETLFPQMAKIISSYPDYTTTLTPRLILGLWHPLFLAPAAQHLPTCRRYHIGISFPLARKFFWDTCDGFSIAFPMLMSADGQKFMEDCKREGKEVCAWTVNSREEMVWCARWGIKAIITDRVAVCVNARKEWEQDSTKLEPPLLKKLIFPWSSWKYYSVPQMMLLRWVEDNLQRNAYAPGPLKEAVLPPAAGGKD</sequence>
<evidence type="ECO:0000313" key="2">
    <source>
        <dbReference type="Proteomes" id="UP001230649"/>
    </source>
</evidence>
<proteinExistence type="predicted"/>
<organism evidence="1 2">
    <name type="scientific">Naganishia adeliensis</name>
    <dbReference type="NCBI Taxonomy" id="92952"/>
    <lineage>
        <taxon>Eukaryota</taxon>
        <taxon>Fungi</taxon>
        <taxon>Dikarya</taxon>
        <taxon>Basidiomycota</taxon>
        <taxon>Agaricomycotina</taxon>
        <taxon>Tremellomycetes</taxon>
        <taxon>Filobasidiales</taxon>
        <taxon>Filobasidiaceae</taxon>
        <taxon>Naganishia</taxon>
    </lineage>
</organism>
<evidence type="ECO:0000313" key="1">
    <source>
        <dbReference type="EMBL" id="KAJ9093942.1"/>
    </source>
</evidence>